<organism evidence="1 2">
    <name type="scientific">Thlaspi arvense</name>
    <name type="common">Field penny-cress</name>
    <dbReference type="NCBI Taxonomy" id="13288"/>
    <lineage>
        <taxon>Eukaryota</taxon>
        <taxon>Viridiplantae</taxon>
        <taxon>Streptophyta</taxon>
        <taxon>Embryophyta</taxon>
        <taxon>Tracheophyta</taxon>
        <taxon>Spermatophyta</taxon>
        <taxon>Magnoliopsida</taxon>
        <taxon>eudicotyledons</taxon>
        <taxon>Gunneridae</taxon>
        <taxon>Pentapetalae</taxon>
        <taxon>rosids</taxon>
        <taxon>malvids</taxon>
        <taxon>Brassicales</taxon>
        <taxon>Brassicaceae</taxon>
        <taxon>Thlaspideae</taxon>
        <taxon>Thlaspi</taxon>
    </lineage>
</organism>
<dbReference type="AlphaFoldDB" id="A0AAU9T193"/>
<accession>A0AAU9T193</accession>
<sequence>MRITVFPGCELDCVAGYWTVPESLSLVS</sequence>
<evidence type="ECO:0000313" key="2">
    <source>
        <dbReference type="Proteomes" id="UP000836841"/>
    </source>
</evidence>
<gene>
    <name evidence="1" type="ORF">TAV2_LOCUS24413</name>
</gene>
<dbReference type="EMBL" id="OU466863">
    <property type="protein sequence ID" value="CAH2075960.1"/>
    <property type="molecule type" value="Genomic_DNA"/>
</dbReference>
<protein>
    <submittedName>
        <fullName evidence="1">Uncharacterized protein</fullName>
    </submittedName>
</protein>
<reference evidence="1 2" key="1">
    <citation type="submission" date="2022-03" db="EMBL/GenBank/DDBJ databases">
        <authorList>
            <person name="Nunn A."/>
            <person name="Chopra R."/>
            <person name="Nunn A."/>
            <person name="Contreras Garrido A."/>
        </authorList>
    </citation>
    <scope>NUCLEOTIDE SEQUENCE [LARGE SCALE GENOMIC DNA]</scope>
</reference>
<keyword evidence="2" id="KW-1185">Reference proteome</keyword>
<name>A0AAU9T193_THLAR</name>
<proteinExistence type="predicted"/>
<dbReference type="Proteomes" id="UP000836841">
    <property type="component" value="Chromosome 7"/>
</dbReference>
<evidence type="ECO:0000313" key="1">
    <source>
        <dbReference type="EMBL" id="CAH2075960.1"/>
    </source>
</evidence>